<dbReference type="InterPro" id="IPR029062">
    <property type="entry name" value="Class_I_gatase-like"/>
</dbReference>
<accession>A0A290QDY4</accession>
<organism evidence="2 3">
    <name type="scientific">Nibricoccus aquaticus</name>
    <dbReference type="NCBI Taxonomy" id="2576891"/>
    <lineage>
        <taxon>Bacteria</taxon>
        <taxon>Pseudomonadati</taxon>
        <taxon>Verrucomicrobiota</taxon>
        <taxon>Opitutia</taxon>
        <taxon>Opitutales</taxon>
        <taxon>Opitutaceae</taxon>
        <taxon>Nibricoccus</taxon>
    </lineage>
</organism>
<proteinExistence type="predicted"/>
<keyword evidence="3" id="KW-1185">Reference proteome</keyword>
<dbReference type="AlphaFoldDB" id="A0A290QDY4"/>
<gene>
    <name evidence="2" type="ORF">CMV30_16580</name>
</gene>
<feature type="domain" description="ThuA-like" evidence="1">
    <location>
        <begin position="30"/>
        <end position="208"/>
    </location>
</feature>
<dbReference type="EMBL" id="CP023344">
    <property type="protein sequence ID" value="ATC65430.1"/>
    <property type="molecule type" value="Genomic_DNA"/>
</dbReference>
<name>A0A290QDY4_9BACT</name>
<dbReference type="SUPFAM" id="SSF52317">
    <property type="entry name" value="Class I glutamine amidotransferase-like"/>
    <property type="match status" value="1"/>
</dbReference>
<dbReference type="Proteomes" id="UP000217265">
    <property type="component" value="Chromosome"/>
</dbReference>
<evidence type="ECO:0000313" key="2">
    <source>
        <dbReference type="EMBL" id="ATC65430.1"/>
    </source>
</evidence>
<dbReference type="KEGG" id="vbh:CMV30_16580"/>
<dbReference type="OrthoDB" id="109511at2"/>
<evidence type="ECO:0000259" key="1">
    <source>
        <dbReference type="Pfam" id="PF06283"/>
    </source>
</evidence>
<evidence type="ECO:0000313" key="3">
    <source>
        <dbReference type="Proteomes" id="UP000217265"/>
    </source>
</evidence>
<protein>
    <recommendedName>
        <fullName evidence="1">ThuA-like domain-containing protein</fullName>
    </recommendedName>
</protein>
<dbReference type="InterPro" id="IPR029010">
    <property type="entry name" value="ThuA-like"/>
</dbReference>
<sequence length="211" mass="23188">MAMSVQVFCDDRFHPAATVREGLAPLGRDWSFVWTDNVHEWKPESLADFPAVILSKSNTASATDWSPWLVGGKETAFRDYVRAGGGLLIVHSGCASYAQVEPMRAVTGGAFTHHPPACEVTIESTDDHALTAGVDARFSVFDEHYFVTLDDLDADVFLRSRSSHGMQPSGWTRREGAGRVCVLTPGHFAQVWLHPSFQKLLANALRWVSAS</sequence>
<dbReference type="PANTHER" id="PTHR40469:SF2">
    <property type="entry name" value="GALACTOSE-BINDING DOMAIN-LIKE SUPERFAMILY PROTEIN"/>
    <property type="match status" value="1"/>
</dbReference>
<dbReference type="PANTHER" id="PTHR40469">
    <property type="entry name" value="SECRETED GLYCOSYL HYDROLASE"/>
    <property type="match status" value="1"/>
</dbReference>
<dbReference type="Gene3D" id="3.40.50.880">
    <property type="match status" value="1"/>
</dbReference>
<reference evidence="2 3" key="1">
    <citation type="submission" date="2017-09" db="EMBL/GenBank/DDBJ databases">
        <title>Complete genome sequence of Verrucomicrobial strain HZ-65, isolated from freshwater.</title>
        <authorList>
            <person name="Choi A."/>
        </authorList>
    </citation>
    <scope>NUCLEOTIDE SEQUENCE [LARGE SCALE GENOMIC DNA]</scope>
    <source>
        <strain evidence="2 3">HZ-65</strain>
    </source>
</reference>
<dbReference type="Pfam" id="PF06283">
    <property type="entry name" value="ThuA"/>
    <property type="match status" value="1"/>
</dbReference>